<evidence type="ECO:0000313" key="3">
    <source>
        <dbReference type="Proteomes" id="UP000178109"/>
    </source>
</evidence>
<dbReference type="GO" id="GO:0047444">
    <property type="term" value="F:N-acylneuraminate-9-phosphate synthase activity"/>
    <property type="evidence" value="ECO:0007669"/>
    <property type="project" value="TreeGrafter"/>
</dbReference>
<dbReference type="SUPFAM" id="SSF51569">
    <property type="entry name" value="Aldolase"/>
    <property type="match status" value="1"/>
</dbReference>
<dbReference type="SUPFAM" id="SSF51269">
    <property type="entry name" value="AFP III-like domain"/>
    <property type="match status" value="1"/>
</dbReference>
<dbReference type="CDD" id="cd11615">
    <property type="entry name" value="SAF_NeuB_like"/>
    <property type="match status" value="1"/>
</dbReference>
<dbReference type="PANTHER" id="PTHR42966">
    <property type="entry name" value="N-ACETYLNEURAMINATE SYNTHASE"/>
    <property type="match status" value="1"/>
</dbReference>
<dbReference type="InterPro" id="IPR051690">
    <property type="entry name" value="PseI-like"/>
</dbReference>
<dbReference type="InterPro" id="IPR036732">
    <property type="entry name" value="AFP_Neu5c_C_sf"/>
</dbReference>
<dbReference type="AlphaFoldDB" id="A0A1G2BP08"/>
<name>A0A1G2BP08_9BACT</name>
<proteinExistence type="predicted"/>
<dbReference type="InterPro" id="IPR057736">
    <property type="entry name" value="SAF_PseI/NeuA/NeuB"/>
</dbReference>
<organism evidence="2 3">
    <name type="scientific">Candidatus Komeilibacteria bacterium RIFCSPLOWO2_02_FULL_48_11</name>
    <dbReference type="NCBI Taxonomy" id="1798553"/>
    <lineage>
        <taxon>Bacteria</taxon>
        <taxon>Candidatus Komeiliibacteriota</taxon>
    </lineage>
</organism>
<comment type="caution">
    <text evidence="2">The sequence shown here is derived from an EMBL/GenBank/DDBJ whole genome shotgun (WGS) entry which is preliminary data.</text>
</comment>
<protein>
    <recommendedName>
        <fullName evidence="1">AFP-like domain-containing protein</fullName>
    </recommendedName>
</protein>
<evidence type="ECO:0000259" key="1">
    <source>
        <dbReference type="PROSITE" id="PS50844"/>
    </source>
</evidence>
<dbReference type="Pfam" id="PF03102">
    <property type="entry name" value="NeuB"/>
    <property type="match status" value="1"/>
</dbReference>
<dbReference type="InterPro" id="IPR013785">
    <property type="entry name" value="Aldolase_TIM"/>
</dbReference>
<feature type="domain" description="AFP-like" evidence="1">
    <location>
        <begin position="165"/>
        <end position="221"/>
    </location>
</feature>
<dbReference type="GO" id="GO:0016051">
    <property type="term" value="P:carbohydrate biosynthetic process"/>
    <property type="evidence" value="ECO:0007669"/>
    <property type="project" value="InterPro"/>
</dbReference>
<dbReference type="Gene3D" id="3.90.1210.10">
    <property type="entry name" value="Antifreeze-like/N-acetylneuraminic acid synthase C-terminal domain"/>
    <property type="match status" value="1"/>
</dbReference>
<dbReference type="Proteomes" id="UP000178109">
    <property type="component" value="Unassembled WGS sequence"/>
</dbReference>
<dbReference type="InterPro" id="IPR013132">
    <property type="entry name" value="PseI/NeuA/B-like_N"/>
</dbReference>
<dbReference type="Gene3D" id="3.20.20.70">
    <property type="entry name" value="Aldolase class I"/>
    <property type="match status" value="1"/>
</dbReference>
<dbReference type="PROSITE" id="PS50844">
    <property type="entry name" value="AFP_LIKE"/>
    <property type="match status" value="1"/>
</dbReference>
<evidence type="ECO:0000313" key="2">
    <source>
        <dbReference type="EMBL" id="OGY90808.1"/>
    </source>
</evidence>
<dbReference type="SMART" id="SM00858">
    <property type="entry name" value="SAF"/>
    <property type="match status" value="1"/>
</dbReference>
<reference evidence="2 3" key="1">
    <citation type="journal article" date="2016" name="Nat. Commun.">
        <title>Thousands of microbial genomes shed light on interconnected biogeochemical processes in an aquifer system.</title>
        <authorList>
            <person name="Anantharaman K."/>
            <person name="Brown C.T."/>
            <person name="Hug L.A."/>
            <person name="Sharon I."/>
            <person name="Castelle C.J."/>
            <person name="Probst A.J."/>
            <person name="Thomas B.C."/>
            <person name="Singh A."/>
            <person name="Wilkins M.J."/>
            <person name="Karaoz U."/>
            <person name="Brodie E.L."/>
            <person name="Williams K.H."/>
            <person name="Hubbard S.S."/>
            <person name="Banfield J.F."/>
        </authorList>
    </citation>
    <scope>NUCLEOTIDE SEQUENCE [LARGE SCALE GENOMIC DNA]</scope>
</reference>
<dbReference type="InterPro" id="IPR013974">
    <property type="entry name" value="SAF"/>
</dbReference>
<dbReference type="InterPro" id="IPR006190">
    <property type="entry name" value="SAF_AFP_Neu5Ac"/>
</dbReference>
<dbReference type="PANTHER" id="PTHR42966:SF1">
    <property type="entry name" value="SIALIC ACID SYNTHASE"/>
    <property type="match status" value="1"/>
</dbReference>
<sequence>MIEEVASLGKPMFISTGMSTIEEINMTVAAVKEKNIPFSLLHCISSYPPKSEDELHLGVISDLRHRYNVIIGFSDHTPPDGLTANNGLHIPESAIVWAAMAQGARYIEKHFTLDRNAPDADSRFSHDGKTLKELIAITQAADEALDAKREIYDHEKSVWIWAKRSLFAARAIPIGTALGRSMLTSKRPGTGIRSKEYKNIIGQTTKRDIKAGAMIKPEDLR</sequence>
<dbReference type="Pfam" id="PF08666">
    <property type="entry name" value="SAF"/>
    <property type="match status" value="1"/>
</dbReference>
<dbReference type="EMBL" id="MHKO01000059">
    <property type="protein sequence ID" value="OGY90808.1"/>
    <property type="molecule type" value="Genomic_DNA"/>
</dbReference>
<gene>
    <name evidence="2" type="ORF">A3H70_03690</name>
</gene>
<accession>A0A1G2BP08</accession>
<dbReference type="STRING" id="1798553.A3H70_03690"/>